<dbReference type="EMBL" id="QWIK01000165">
    <property type="protein sequence ID" value="RMY11642.1"/>
    <property type="molecule type" value="Genomic_DNA"/>
</dbReference>
<proteinExistence type="inferred from homology"/>
<dbReference type="AlphaFoldDB" id="A0A3M6Z986"/>
<gene>
    <name evidence="3" type="ORF">D0868_03014</name>
</gene>
<organism evidence="3 4">
    <name type="scientific">Hortaea werneckii</name>
    <name type="common">Black yeast</name>
    <name type="synonym">Cladosporium werneckii</name>
    <dbReference type="NCBI Taxonomy" id="91943"/>
    <lineage>
        <taxon>Eukaryota</taxon>
        <taxon>Fungi</taxon>
        <taxon>Dikarya</taxon>
        <taxon>Ascomycota</taxon>
        <taxon>Pezizomycotina</taxon>
        <taxon>Dothideomycetes</taxon>
        <taxon>Dothideomycetidae</taxon>
        <taxon>Mycosphaerellales</taxon>
        <taxon>Teratosphaeriaceae</taxon>
        <taxon>Hortaea</taxon>
    </lineage>
</organism>
<comment type="caution">
    <text evidence="3">The sequence shown here is derived from an EMBL/GenBank/DDBJ whole genome shotgun (WGS) entry which is preliminary data.</text>
</comment>
<protein>
    <submittedName>
        <fullName evidence="3">Uncharacterized protein</fullName>
    </submittedName>
</protein>
<keyword evidence="2" id="KW-0560">Oxidoreductase</keyword>
<sequence length="138" mass="15044">MPQLVWFVTGCSTGFGAEFAKAILSKGDYVIATARNVQNLDGLKAMGAATMQLDVNEPFPNIKEKMQEALTNTLSEHLQTNTVATVNLIAALMPHWREQKRGYIVANSSFSAWWEIVPAAGSYSASKGALDRKSNSYS</sequence>
<dbReference type="InterPro" id="IPR051911">
    <property type="entry name" value="SDR_oxidoreductase"/>
</dbReference>
<dbReference type="PRINTS" id="PR00081">
    <property type="entry name" value="GDHRDH"/>
</dbReference>
<dbReference type="Pfam" id="PF00106">
    <property type="entry name" value="adh_short"/>
    <property type="match status" value="1"/>
</dbReference>
<dbReference type="SUPFAM" id="SSF51735">
    <property type="entry name" value="NAD(P)-binding Rossmann-fold domains"/>
    <property type="match status" value="1"/>
</dbReference>
<evidence type="ECO:0000256" key="2">
    <source>
        <dbReference type="ARBA" id="ARBA00023002"/>
    </source>
</evidence>
<dbReference type="PANTHER" id="PTHR43976">
    <property type="entry name" value="SHORT CHAIN DEHYDROGENASE"/>
    <property type="match status" value="1"/>
</dbReference>
<evidence type="ECO:0000256" key="1">
    <source>
        <dbReference type="ARBA" id="ARBA00006484"/>
    </source>
</evidence>
<reference evidence="3 4" key="1">
    <citation type="journal article" date="2018" name="BMC Genomics">
        <title>Genomic evidence for intraspecific hybridization in a clonal and extremely halotolerant yeast.</title>
        <authorList>
            <person name="Gostincar C."/>
            <person name="Stajich J.E."/>
            <person name="Zupancic J."/>
            <person name="Zalar P."/>
            <person name="Gunde-Cimerman N."/>
        </authorList>
    </citation>
    <scope>NUCLEOTIDE SEQUENCE [LARGE SCALE GENOMIC DNA]</scope>
    <source>
        <strain evidence="3 4">EXF-6654</strain>
    </source>
</reference>
<evidence type="ECO:0000313" key="3">
    <source>
        <dbReference type="EMBL" id="RMY11642.1"/>
    </source>
</evidence>
<dbReference type="InterPro" id="IPR036291">
    <property type="entry name" value="NAD(P)-bd_dom_sf"/>
</dbReference>
<accession>A0A3M6Z986</accession>
<dbReference type="GO" id="GO:0016491">
    <property type="term" value="F:oxidoreductase activity"/>
    <property type="evidence" value="ECO:0007669"/>
    <property type="project" value="UniProtKB-KW"/>
</dbReference>
<dbReference type="InterPro" id="IPR002347">
    <property type="entry name" value="SDR_fam"/>
</dbReference>
<dbReference type="PANTHER" id="PTHR43976:SF16">
    <property type="entry name" value="SHORT-CHAIN DEHYDROGENASE_REDUCTASE FAMILY PROTEIN"/>
    <property type="match status" value="1"/>
</dbReference>
<evidence type="ECO:0000313" key="4">
    <source>
        <dbReference type="Proteomes" id="UP000282582"/>
    </source>
</evidence>
<dbReference type="VEuPathDB" id="FungiDB:BTJ68_12460"/>
<name>A0A3M6Z986_HORWE</name>
<dbReference type="Proteomes" id="UP000282582">
    <property type="component" value="Unassembled WGS sequence"/>
</dbReference>
<dbReference type="Gene3D" id="3.40.50.720">
    <property type="entry name" value="NAD(P)-binding Rossmann-like Domain"/>
    <property type="match status" value="2"/>
</dbReference>
<comment type="similarity">
    <text evidence="1">Belongs to the short-chain dehydrogenases/reductases (SDR) family.</text>
</comment>